<evidence type="ECO:0000256" key="2">
    <source>
        <dbReference type="ARBA" id="ARBA00022679"/>
    </source>
</evidence>
<name>A0A0F9R1X6_9ZZZZ</name>
<dbReference type="SUPFAM" id="SSF53335">
    <property type="entry name" value="S-adenosyl-L-methionine-dependent methyltransferases"/>
    <property type="match status" value="1"/>
</dbReference>
<gene>
    <name evidence="4" type="ORF">LCGC14_0947360</name>
</gene>
<keyword evidence="1" id="KW-0489">Methyltransferase</keyword>
<dbReference type="Pfam" id="PF01555">
    <property type="entry name" value="N6_N4_Mtase"/>
    <property type="match status" value="2"/>
</dbReference>
<proteinExistence type="predicted"/>
<keyword evidence="2" id="KW-0808">Transferase</keyword>
<feature type="domain" description="DNA methylase N-4/N-6" evidence="3">
    <location>
        <begin position="24"/>
        <end position="91"/>
    </location>
</feature>
<evidence type="ECO:0000259" key="3">
    <source>
        <dbReference type="Pfam" id="PF01555"/>
    </source>
</evidence>
<sequence length="290" mass="32855">MVKEFASEYARTDEGWIKFPADSEYRKRMFPPEVSDHQAKANVYLIQSIIEYVSEPNQIILDPMSGTGTLMVGALIGRTVICVEISAHFHLIQQQAVRIMEKVAPGIGDHIMLINLPCQHYLPIPDLADHIIFSPPYASIMKKGKKLDKMSADVLGDRAWEYSESPLNLGVMNDFIWAQEMEGIYRKCYETLKPGGTMSIIVKDHMKDRKRVELSKAARDACLRAGFIELDWFKWSAPGSAFTGIYRARGWEVVDDEDIIILQKGGLQWETKTDSMQMEKVGLRPLLASV</sequence>
<dbReference type="PRINTS" id="PR00507">
    <property type="entry name" value="N12N6MTFRASE"/>
</dbReference>
<feature type="domain" description="DNA methylase N-4/N-6" evidence="3">
    <location>
        <begin position="129"/>
        <end position="279"/>
    </location>
</feature>
<comment type="caution">
    <text evidence="4">The sequence shown here is derived from an EMBL/GenBank/DDBJ whole genome shotgun (WGS) entry which is preliminary data.</text>
</comment>
<evidence type="ECO:0000313" key="4">
    <source>
        <dbReference type="EMBL" id="KKN19271.1"/>
    </source>
</evidence>
<dbReference type="InterPro" id="IPR029063">
    <property type="entry name" value="SAM-dependent_MTases_sf"/>
</dbReference>
<dbReference type="GO" id="GO:0003677">
    <property type="term" value="F:DNA binding"/>
    <property type="evidence" value="ECO:0007669"/>
    <property type="project" value="InterPro"/>
</dbReference>
<dbReference type="Gene3D" id="3.40.50.150">
    <property type="entry name" value="Vaccinia Virus protein VP39"/>
    <property type="match status" value="2"/>
</dbReference>
<accession>A0A0F9R1X6</accession>
<dbReference type="GO" id="GO:0008170">
    <property type="term" value="F:N-methyltransferase activity"/>
    <property type="evidence" value="ECO:0007669"/>
    <property type="project" value="InterPro"/>
</dbReference>
<protein>
    <recommendedName>
        <fullName evidence="3">DNA methylase N-4/N-6 domain-containing protein</fullName>
    </recommendedName>
</protein>
<dbReference type="AlphaFoldDB" id="A0A0F9R1X6"/>
<dbReference type="EMBL" id="LAZR01003350">
    <property type="protein sequence ID" value="KKN19271.1"/>
    <property type="molecule type" value="Genomic_DNA"/>
</dbReference>
<organism evidence="4">
    <name type="scientific">marine sediment metagenome</name>
    <dbReference type="NCBI Taxonomy" id="412755"/>
    <lineage>
        <taxon>unclassified sequences</taxon>
        <taxon>metagenomes</taxon>
        <taxon>ecological metagenomes</taxon>
    </lineage>
</organism>
<dbReference type="InterPro" id="IPR002941">
    <property type="entry name" value="DNA_methylase_N4/N6"/>
</dbReference>
<evidence type="ECO:0000256" key="1">
    <source>
        <dbReference type="ARBA" id="ARBA00022603"/>
    </source>
</evidence>
<dbReference type="GO" id="GO:0032259">
    <property type="term" value="P:methylation"/>
    <property type="evidence" value="ECO:0007669"/>
    <property type="project" value="UniProtKB-KW"/>
</dbReference>
<reference evidence="4" key="1">
    <citation type="journal article" date="2015" name="Nature">
        <title>Complex archaea that bridge the gap between prokaryotes and eukaryotes.</title>
        <authorList>
            <person name="Spang A."/>
            <person name="Saw J.H."/>
            <person name="Jorgensen S.L."/>
            <person name="Zaremba-Niedzwiedzka K."/>
            <person name="Martijn J."/>
            <person name="Lind A.E."/>
            <person name="van Eijk R."/>
            <person name="Schleper C."/>
            <person name="Guy L."/>
            <person name="Ettema T.J."/>
        </authorList>
    </citation>
    <scope>NUCLEOTIDE SEQUENCE</scope>
</reference>